<evidence type="ECO:0000313" key="3">
    <source>
        <dbReference type="Proteomes" id="UP000764837"/>
    </source>
</evidence>
<feature type="transmembrane region" description="Helical" evidence="1">
    <location>
        <begin position="115"/>
        <end position="133"/>
    </location>
</feature>
<name>A0ABS2LND4_9ACTN</name>
<dbReference type="Gene3D" id="3.10.20.90">
    <property type="entry name" value="Phosphatidylinositol 3-kinase Catalytic Subunit, Chain A, domain 1"/>
    <property type="match status" value="1"/>
</dbReference>
<dbReference type="RefSeq" id="WP_204940876.1">
    <property type="nucleotide sequence ID" value="NZ_JAFBBP010000001.1"/>
</dbReference>
<feature type="transmembrane region" description="Helical" evidence="1">
    <location>
        <begin position="325"/>
        <end position="341"/>
    </location>
</feature>
<feature type="transmembrane region" description="Helical" evidence="1">
    <location>
        <begin position="249"/>
        <end position="268"/>
    </location>
</feature>
<proteinExistence type="predicted"/>
<organism evidence="2 3">
    <name type="scientific">Micromonospora luteifusca</name>
    <dbReference type="NCBI Taxonomy" id="709860"/>
    <lineage>
        <taxon>Bacteria</taxon>
        <taxon>Bacillati</taxon>
        <taxon>Actinomycetota</taxon>
        <taxon>Actinomycetes</taxon>
        <taxon>Micromonosporales</taxon>
        <taxon>Micromonosporaceae</taxon>
        <taxon>Micromonospora</taxon>
    </lineage>
</organism>
<protein>
    <submittedName>
        <fullName evidence="2">Type VII secretion integral membrane protein EccD</fullName>
    </submittedName>
</protein>
<feature type="transmembrane region" description="Helical" evidence="1">
    <location>
        <begin position="139"/>
        <end position="159"/>
    </location>
</feature>
<reference evidence="2 3" key="1">
    <citation type="submission" date="2021-01" db="EMBL/GenBank/DDBJ databases">
        <title>Sequencing the genomes of 1000 actinobacteria strains.</title>
        <authorList>
            <person name="Klenk H.-P."/>
        </authorList>
    </citation>
    <scope>NUCLEOTIDE SEQUENCE [LARGE SCALE GENOMIC DNA]</scope>
    <source>
        <strain evidence="2 3">DSM 100204</strain>
    </source>
</reference>
<dbReference type="EMBL" id="JAFBBP010000001">
    <property type="protein sequence ID" value="MBM7489487.1"/>
    <property type="molecule type" value="Genomic_DNA"/>
</dbReference>
<dbReference type="Pfam" id="PF08817">
    <property type="entry name" value="YukD"/>
    <property type="match status" value="1"/>
</dbReference>
<feature type="transmembrane region" description="Helical" evidence="1">
    <location>
        <begin position="171"/>
        <end position="190"/>
    </location>
</feature>
<gene>
    <name evidence="2" type="ORF">JOD64_000709</name>
</gene>
<evidence type="ECO:0000256" key="1">
    <source>
        <dbReference type="SAM" id="Phobius"/>
    </source>
</evidence>
<accession>A0ABS2LND4</accession>
<feature type="transmembrane region" description="Helical" evidence="1">
    <location>
        <begin position="301"/>
        <end position="319"/>
    </location>
</feature>
<keyword evidence="1" id="KW-0812">Transmembrane</keyword>
<feature type="transmembrane region" description="Helical" evidence="1">
    <location>
        <begin position="221"/>
        <end position="243"/>
    </location>
</feature>
<comment type="caution">
    <text evidence="2">The sequence shown here is derived from an EMBL/GenBank/DDBJ whole genome shotgun (WGS) entry which is preliminary data.</text>
</comment>
<keyword evidence="3" id="KW-1185">Reference proteome</keyword>
<dbReference type="InterPro" id="IPR024962">
    <property type="entry name" value="YukD-like"/>
</dbReference>
<dbReference type="Proteomes" id="UP000764837">
    <property type="component" value="Unassembled WGS sequence"/>
</dbReference>
<feature type="transmembrane region" description="Helical" evidence="1">
    <location>
        <begin position="383"/>
        <end position="405"/>
    </location>
</feature>
<feature type="transmembrane region" description="Helical" evidence="1">
    <location>
        <begin position="196"/>
        <end position="214"/>
    </location>
</feature>
<keyword evidence="1" id="KW-0472">Membrane</keyword>
<sequence length="460" mass="46112">MSDQRSLVTVVGSRRRVDVALPAGAPVGEYASRLADLCGQDSHDVFPPAWSLAPATAAPLALEHSLADAGIADGAVLYLVDVAGDPGGEPAIEDIEELVADETAGYRRRESPRGLVVIAFALAWLAAAGLLLLRLDAGVTAAIALTAAALVLLGASWAVRQRRSAVPPAMCLIMSLTAALCLASAGGLLASMMDAALWWVGLVVGANVGVVMALATTPEIILFAVELQLLVGTLLLPLFLALRVSAAEAAAAVTVAAVALLGGSKWIAGSISAWASQPPKPKPGAPIAQAVTMLLVRARRILAVVIAGPVLALAVALPVLAVSGGWWGIALAAVASAGLLIRTKQAGFASEAVMLGAGGFIGLFAVLAALADRLGGQGLTALVLTAGGLVVLGTGLTLTLVQLPLTDATRDVSLGGAAAAGRRSAVDIVGMLCGLAVAPLAMGLYGVYSELSAMGRGLVD</sequence>
<feature type="transmembrane region" description="Helical" evidence="1">
    <location>
        <begin position="353"/>
        <end position="371"/>
    </location>
</feature>
<feature type="transmembrane region" description="Helical" evidence="1">
    <location>
        <begin position="425"/>
        <end position="448"/>
    </location>
</feature>
<keyword evidence="1" id="KW-1133">Transmembrane helix</keyword>
<evidence type="ECO:0000313" key="2">
    <source>
        <dbReference type="EMBL" id="MBM7489487.1"/>
    </source>
</evidence>